<keyword evidence="1" id="KW-0812">Transmembrane</keyword>
<dbReference type="EMBL" id="KZ293453">
    <property type="protein sequence ID" value="PBK64251.1"/>
    <property type="molecule type" value="Genomic_DNA"/>
</dbReference>
<feature type="transmembrane region" description="Helical" evidence="1">
    <location>
        <begin position="44"/>
        <end position="63"/>
    </location>
</feature>
<dbReference type="AlphaFoldDB" id="A0A2H3B021"/>
<name>A0A2H3B021_9AGAR</name>
<evidence type="ECO:0000256" key="1">
    <source>
        <dbReference type="SAM" id="Phobius"/>
    </source>
</evidence>
<accession>A0A2H3B021</accession>
<keyword evidence="1" id="KW-1133">Transmembrane helix</keyword>
<keyword evidence="3" id="KW-1185">Reference proteome</keyword>
<dbReference type="Proteomes" id="UP000218334">
    <property type="component" value="Unassembled WGS sequence"/>
</dbReference>
<gene>
    <name evidence="2" type="ORF">ARMSODRAFT_479259</name>
</gene>
<proteinExistence type="predicted"/>
<protein>
    <submittedName>
        <fullName evidence="2">Uncharacterized protein</fullName>
    </submittedName>
</protein>
<evidence type="ECO:0000313" key="2">
    <source>
        <dbReference type="EMBL" id="PBK64251.1"/>
    </source>
</evidence>
<sequence length="66" mass="7435">MRLKFLESLKTDRLLMILVAPVPCEVEMGMEAVYLEASDYTNRAILRVYMAVSLPVVASILLTKSM</sequence>
<keyword evidence="1" id="KW-0472">Membrane</keyword>
<reference evidence="3" key="1">
    <citation type="journal article" date="2017" name="Nat. Ecol. Evol.">
        <title>Genome expansion and lineage-specific genetic innovations in the forest pathogenic fungi Armillaria.</title>
        <authorList>
            <person name="Sipos G."/>
            <person name="Prasanna A.N."/>
            <person name="Walter M.C."/>
            <person name="O'Connor E."/>
            <person name="Balint B."/>
            <person name="Krizsan K."/>
            <person name="Kiss B."/>
            <person name="Hess J."/>
            <person name="Varga T."/>
            <person name="Slot J."/>
            <person name="Riley R."/>
            <person name="Boka B."/>
            <person name="Rigling D."/>
            <person name="Barry K."/>
            <person name="Lee J."/>
            <person name="Mihaltcheva S."/>
            <person name="LaButti K."/>
            <person name="Lipzen A."/>
            <person name="Waldron R."/>
            <person name="Moloney N.M."/>
            <person name="Sperisen C."/>
            <person name="Kredics L."/>
            <person name="Vagvoelgyi C."/>
            <person name="Patrignani A."/>
            <person name="Fitzpatrick D."/>
            <person name="Nagy I."/>
            <person name="Doyle S."/>
            <person name="Anderson J.B."/>
            <person name="Grigoriev I.V."/>
            <person name="Gueldener U."/>
            <person name="Muensterkoetter M."/>
            <person name="Nagy L.G."/>
        </authorList>
    </citation>
    <scope>NUCLEOTIDE SEQUENCE [LARGE SCALE GENOMIC DNA]</scope>
    <source>
        <strain evidence="3">28-4</strain>
    </source>
</reference>
<evidence type="ECO:0000313" key="3">
    <source>
        <dbReference type="Proteomes" id="UP000218334"/>
    </source>
</evidence>
<organism evidence="2 3">
    <name type="scientific">Armillaria solidipes</name>
    <dbReference type="NCBI Taxonomy" id="1076256"/>
    <lineage>
        <taxon>Eukaryota</taxon>
        <taxon>Fungi</taxon>
        <taxon>Dikarya</taxon>
        <taxon>Basidiomycota</taxon>
        <taxon>Agaricomycotina</taxon>
        <taxon>Agaricomycetes</taxon>
        <taxon>Agaricomycetidae</taxon>
        <taxon>Agaricales</taxon>
        <taxon>Marasmiineae</taxon>
        <taxon>Physalacriaceae</taxon>
        <taxon>Armillaria</taxon>
    </lineage>
</organism>